<evidence type="ECO:0000313" key="2">
    <source>
        <dbReference type="EMBL" id="KAB8069872.1"/>
    </source>
</evidence>
<feature type="transmembrane region" description="Helical" evidence="1">
    <location>
        <begin position="12"/>
        <end position="32"/>
    </location>
</feature>
<dbReference type="Proteomes" id="UP000326565">
    <property type="component" value="Unassembled WGS sequence"/>
</dbReference>
<dbReference type="EMBL" id="ML732323">
    <property type="protein sequence ID" value="KAB8069872.1"/>
    <property type="molecule type" value="Genomic_DNA"/>
</dbReference>
<evidence type="ECO:0000313" key="3">
    <source>
        <dbReference type="Proteomes" id="UP000326565"/>
    </source>
</evidence>
<sequence length="86" mass="9707">MAKDNNDDGNGSLIIGLIILGMCVMVMIYCGICQMMDPAPPEPRDMSLDQRVYLRKVHQQSLVRLWYVARSKDRAPETEAGSIRHS</sequence>
<dbReference type="AlphaFoldDB" id="A0A5N5WRY9"/>
<evidence type="ECO:0000256" key="1">
    <source>
        <dbReference type="SAM" id="Phobius"/>
    </source>
</evidence>
<accession>A0A5N5WRY9</accession>
<proteinExistence type="predicted"/>
<keyword evidence="1" id="KW-0812">Transmembrane</keyword>
<protein>
    <submittedName>
        <fullName evidence="2">Uncharacterized protein</fullName>
    </submittedName>
</protein>
<keyword evidence="3" id="KW-1185">Reference proteome</keyword>
<keyword evidence="1" id="KW-0472">Membrane</keyword>
<organism evidence="2 3">
    <name type="scientific">Aspergillus leporis</name>
    <dbReference type="NCBI Taxonomy" id="41062"/>
    <lineage>
        <taxon>Eukaryota</taxon>
        <taxon>Fungi</taxon>
        <taxon>Dikarya</taxon>
        <taxon>Ascomycota</taxon>
        <taxon>Pezizomycotina</taxon>
        <taxon>Eurotiomycetes</taxon>
        <taxon>Eurotiomycetidae</taxon>
        <taxon>Eurotiales</taxon>
        <taxon>Aspergillaceae</taxon>
        <taxon>Aspergillus</taxon>
        <taxon>Aspergillus subgen. Circumdati</taxon>
    </lineage>
</organism>
<dbReference type="OrthoDB" id="4249073at2759"/>
<keyword evidence="1" id="KW-1133">Transmembrane helix</keyword>
<reference evidence="2 3" key="1">
    <citation type="submission" date="2019-04" db="EMBL/GenBank/DDBJ databases">
        <title>Friends and foes A comparative genomics study of 23 Aspergillus species from section Flavi.</title>
        <authorList>
            <consortium name="DOE Joint Genome Institute"/>
            <person name="Kjaerbolling I."/>
            <person name="Vesth T."/>
            <person name="Frisvad J.C."/>
            <person name="Nybo J.L."/>
            <person name="Theobald S."/>
            <person name="Kildgaard S."/>
            <person name="Isbrandt T."/>
            <person name="Kuo A."/>
            <person name="Sato A."/>
            <person name="Lyhne E.K."/>
            <person name="Kogle M.E."/>
            <person name="Wiebenga A."/>
            <person name="Kun R.S."/>
            <person name="Lubbers R.J."/>
            <person name="Makela M.R."/>
            <person name="Barry K."/>
            <person name="Chovatia M."/>
            <person name="Clum A."/>
            <person name="Daum C."/>
            <person name="Haridas S."/>
            <person name="He G."/>
            <person name="LaButti K."/>
            <person name="Lipzen A."/>
            <person name="Mondo S."/>
            <person name="Riley R."/>
            <person name="Salamov A."/>
            <person name="Simmons B.A."/>
            <person name="Magnuson J.K."/>
            <person name="Henrissat B."/>
            <person name="Mortensen U.H."/>
            <person name="Larsen T.O."/>
            <person name="Devries R.P."/>
            <person name="Grigoriev I.V."/>
            <person name="Machida M."/>
            <person name="Baker S.E."/>
            <person name="Andersen M.R."/>
        </authorList>
    </citation>
    <scope>NUCLEOTIDE SEQUENCE [LARGE SCALE GENOMIC DNA]</scope>
    <source>
        <strain evidence="2 3">CBS 151.66</strain>
    </source>
</reference>
<name>A0A5N5WRY9_9EURO</name>
<gene>
    <name evidence="2" type="ORF">BDV29DRAFT_181976</name>
</gene>